<gene>
    <name evidence="5" type="ORF">GSF08_01750</name>
</gene>
<keyword evidence="3 5" id="KW-0067">ATP-binding</keyword>
<reference evidence="5 6" key="1">
    <citation type="submission" date="2019-12" db="EMBL/GenBank/DDBJ databases">
        <authorList>
            <person name="Yang R."/>
        </authorList>
    </citation>
    <scope>NUCLEOTIDE SEQUENCE [LARGE SCALE GENOMIC DNA]</scope>
    <source>
        <strain evidence="5 6">DONG20-135</strain>
    </source>
</reference>
<keyword evidence="2" id="KW-0547">Nucleotide-binding</keyword>
<protein>
    <submittedName>
        <fullName evidence="5">ATP-binding cassette domain-containing protein</fullName>
    </submittedName>
</protein>
<keyword evidence="1" id="KW-0813">Transport</keyword>
<dbReference type="PANTHER" id="PTHR42939">
    <property type="entry name" value="ABC TRANSPORTER ATP-BINDING PROTEIN ALBC-RELATED"/>
    <property type="match status" value="1"/>
</dbReference>
<dbReference type="SMART" id="SM00382">
    <property type="entry name" value="AAA"/>
    <property type="match status" value="1"/>
</dbReference>
<dbReference type="PROSITE" id="PS50893">
    <property type="entry name" value="ABC_TRANSPORTER_2"/>
    <property type="match status" value="1"/>
</dbReference>
<dbReference type="PROSITE" id="PS00211">
    <property type="entry name" value="ABC_TRANSPORTER_1"/>
    <property type="match status" value="1"/>
</dbReference>
<evidence type="ECO:0000256" key="3">
    <source>
        <dbReference type="ARBA" id="ARBA00022840"/>
    </source>
</evidence>
<dbReference type="Pfam" id="PF00005">
    <property type="entry name" value="ABC_tran"/>
    <property type="match status" value="1"/>
</dbReference>
<reference evidence="5 6" key="2">
    <citation type="submission" date="2020-01" db="EMBL/GenBank/DDBJ databases">
        <title>Clostridiaceae sp. nov. isolated from the gut of human by culturomics.</title>
        <authorList>
            <person name="Chang Y."/>
        </authorList>
    </citation>
    <scope>NUCLEOTIDE SEQUENCE [LARGE SCALE GENOMIC DNA]</scope>
    <source>
        <strain evidence="5 6">DONG20-135</strain>
    </source>
</reference>
<sequence length="293" mass="33890">MLKVEHLSKMYGNNRGIHDISFTLKPGKILGILGSNGSGKTTTFRILLGLLKQDQGMIFYENKPIDRTNTRLFGYLPEERSLLRDLRVHDQIFYLGRLKEMSTGELEEQIGYWLSYLDIAKYRNRKIAELSKGNQQKVQLACALVHQPDIYIFDEPLNGLDIENVTLFQQVIRKLQKNKKCIMISSHQYEVIEQFCDSVLYLKEGELLFQGKISSLKRASSSTRVIMNDTKIDRWIDEAGVCDYFYENGRLILYMNTLPAAEKLIRRAMKLGLDEYALALPSLSEIIQERIHE</sequence>
<dbReference type="InterPro" id="IPR003439">
    <property type="entry name" value="ABC_transporter-like_ATP-bd"/>
</dbReference>
<dbReference type="SUPFAM" id="SSF52540">
    <property type="entry name" value="P-loop containing nucleoside triphosphate hydrolases"/>
    <property type="match status" value="1"/>
</dbReference>
<dbReference type="RefSeq" id="WP_160624152.1">
    <property type="nucleotide sequence ID" value="NZ_WUUQ01000001.1"/>
</dbReference>
<dbReference type="InterPro" id="IPR017871">
    <property type="entry name" value="ABC_transporter-like_CS"/>
</dbReference>
<evidence type="ECO:0000259" key="4">
    <source>
        <dbReference type="PROSITE" id="PS50893"/>
    </source>
</evidence>
<comment type="caution">
    <text evidence="5">The sequence shown here is derived from an EMBL/GenBank/DDBJ whole genome shotgun (WGS) entry which is preliminary data.</text>
</comment>
<evidence type="ECO:0000256" key="1">
    <source>
        <dbReference type="ARBA" id="ARBA00022448"/>
    </source>
</evidence>
<name>A0A6N8U338_9FIRM</name>
<dbReference type="Gene3D" id="3.40.50.300">
    <property type="entry name" value="P-loop containing nucleotide triphosphate hydrolases"/>
    <property type="match status" value="1"/>
</dbReference>
<dbReference type="AlphaFoldDB" id="A0A6N8U338"/>
<proteinExistence type="predicted"/>
<dbReference type="GO" id="GO:0016887">
    <property type="term" value="F:ATP hydrolysis activity"/>
    <property type="evidence" value="ECO:0007669"/>
    <property type="project" value="InterPro"/>
</dbReference>
<dbReference type="EMBL" id="WUUQ01000001">
    <property type="protein sequence ID" value="MXQ72668.1"/>
    <property type="molecule type" value="Genomic_DNA"/>
</dbReference>
<evidence type="ECO:0000256" key="2">
    <source>
        <dbReference type="ARBA" id="ARBA00022741"/>
    </source>
</evidence>
<evidence type="ECO:0000313" key="5">
    <source>
        <dbReference type="EMBL" id="MXQ72668.1"/>
    </source>
</evidence>
<dbReference type="InterPro" id="IPR051782">
    <property type="entry name" value="ABC_Transporter_VariousFunc"/>
</dbReference>
<evidence type="ECO:0000313" key="6">
    <source>
        <dbReference type="Proteomes" id="UP000434036"/>
    </source>
</evidence>
<dbReference type="Proteomes" id="UP000434036">
    <property type="component" value="Unassembled WGS sequence"/>
</dbReference>
<keyword evidence="6" id="KW-1185">Reference proteome</keyword>
<dbReference type="PANTHER" id="PTHR42939:SF1">
    <property type="entry name" value="ABC TRANSPORTER ATP-BINDING PROTEIN ALBC-RELATED"/>
    <property type="match status" value="1"/>
</dbReference>
<dbReference type="InterPro" id="IPR003593">
    <property type="entry name" value="AAA+_ATPase"/>
</dbReference>
<dbReference type="GO" id="GO:0005524">
    <property type="term" value="F:ATP binding"/>
    <property type="evidence" value="ECO:0007669"/>
    <property type="project" value="UniProtKB-KW"/>
</dbReference>
<accession>A0A6N8U338</accession>
<organism evidence="5 6">
    <name type="scientific">Copranaerobaculum intestinale</name>
    <dbReference type="NCBI Taxonomy" id="2692629"/>
    <lineage>
        <taxon>Bacteria</taxon>
        <taxon>Bacillati</taxon>
        <taxon>Bacillota</taxon>
        <taxon>Erysipelotrichia</taxon>
        <taxon>Erysipelotrichales</taxon>
        <taxon>Erysipelotrichaceae</taxon>
        <taxon>Copranaerobaculum</taxon>
    </lineage>
</organism>
<dbReference type="InterPro" id="IPR027417">
    <property type="entry name" value="P-loop_NTPase"/>
</dbReference>
<feature type="domain" description="ABC transporter" evidence="4">
    <location>
        <begin position="2"/>
        <end position="229"/>
    </location>
</feature>